<gene>
    <name evidence="1" type="ORF">CEX98_18135</name>
</gene>
<evidence type="ECO:0000313" key="1">
    <source>
        <dbReference type="EMBL" id="PCK30328.1"/>
    </source>
</evidence>
<dbReference type="Proteomes" id="UP000228621">
    <property type="component" value="Unassembled WGS sequence"/>
</dbReference>
<keyword evidence="2" id="KW-1185">Reference proteome</keyword>
<sequence length="96" mass="11214">MKQLVVLDEEHMSWLLFRCGDEHFISVIAGTVGVFTLEVKLSNTESARYTENGKKYIDELAYSIRYNPKHFESRCIKGFRQAYDVQSALIARREHK</sequence>
<dbReference type="OrthoDB" id="9429501at2"/>
<evidence type="ECO:0000313" key="2">
    <source>
        <dbReference type="Proteomes" id="UP000228621"/>
    </source>
</evidence>
<organism evidence="1 2">
    <name type="scientific">Pseudoalteromonas piscicida</name>
    <dbReference type="NCBI Taxonomy" id="43662"/>
    <lineage>
        <taxon>Bacteria</taxon>
        <taxon>Pseudomonadati</taxon>
        <taxon>Pseudomonadota</taxon>
        <taxon>Gammaproteobacteria</taxon>
        <taxon>Alteromonadales</taxon>
        <taxon>Pseudoalteromonadaceae</taxon>
        <taxon>Pseudoalteromonas</taxon>
    </lineage>
</organism>
<name>A0A2A5JLL7_PSEO7</name>
<protein>
    <submittedName>
        <fullName evidence="1">Uncharacterized protein</fullName>
    </submittedName>
</protein>
<comment type="caution">
    <text evidence="1">The sequence shown here is derived from an EMBL/GenBank/DDBJ whole genome shotgun (WGS) entry which is preliminary data.</text>
</comment>
<accession>A0A2A5JLL7</accession>
<reference evidence="2" key="1">
    <citation type="journal article" date="2019" name="Genome Announc.">
        <title>Draft Genome Sequence of Pseudoalteromonas piscicida Strain 36Y ROTHPW, an Hypersaline Seawater Isolate from the South Coast of Sonora, Mexico.</title>
        <authorList>
            <person name="Sanchez-Diaz R."/>
            <person name="Molina-Garza Z.J."/>
            <person name="Cruz-Suarez L.E."/>
            <person name="Selvin J."/>
            <person name="Kiran G.S."/>
            <person name="Ibarra-Gamez J.C."/>
            <person name="Gomez-Gil B."/>
            <person name="Galaviz-Silva L."/>
        </authorList>
    </citation>
    <scope>NUCLEOTIDE SEQUENCE [LARGE SCALE GENOMIC DNA]</scope>
    <source>
        <strain evidence="2">36Y_RITHPW</strain>
    </source>
</reference>
<dbReference type="EMBL" id="NKHF01000088">
    <property type="protein sequence ID" value="PCK30328.1"/>
    <property type="molecule type" value="Genomic_DNA"/>
</dbReference>
<dbReference type="AlphaFoldDB" id="A0A2A5JLL7"/>
<dbReference type="RefSeq" id="WP_099643434.1">
    <property type="nucleotide sequence ID" value="NZ_NKHF01000088.1"/>
</dbReference>
<proteinExistence type="predicted"/>